<comment type="subcellular location">
    <subcellularLocation>
        <location evidence="1">Cell membrane</location>
        <topology evidence="1">Multi-pass membrane protein</topology>
    </subcellularLocation>
</comment>
<evidence type="ECO:0000256" key="7">
    <source>
        <dbReference type="SAM" id="Phobius"/>
    </source>
</evidence>
<keyword evidence="5 7" id="KW-1133">Transmembrane helix</keyword>
<feature type="transmembrane region" description="Helical" evidence="7">
    <location>
        <begin position="100"/>
        <end position="126"/>
    </location>
</feature>
<feature type="transmembrane region" description="Helical" evidence="7">
    <location>
        <begin position="63"/>
        <end position="88"/>
    </location>
</feature>
<feature type="transmembrane region" description="Helical" evidence="7">
    <location>
        <begin position="132"/>
        <end position="150"/>
    </location>
</feature>
<gene>
    <name evidence="8" type="ORF">RZS28_08260</name>
</gene>
<keyword evidence="6 7" id="KW-0472">Membrane</keyword>
<dbReference type="PANTHER" id="PTHR30250">
    <property type="entry name" value="PST FAMILY PREDICTED COLANIC ACID TRANSPORTER"/>
    <property type="match status" value="1"/>
</dbReference>
<evidence type="ECO:0000256" key="2">
    <source>
        <dbReference type="ARBA" id="ARBA00007430"/>
    </source>
</evidence>
<comment type="similarity">
    <text evidence="2">Belongs to the polysaccharide synthase family.</text>
</comment>
<feature type="transmembrane region" description="Helical" evidence="7">
    <location>
        <begin position="304"/>
        <end position="325"/>
    </location>
</feature>
<reference evidence="8 9" key="1">
    <citation type="submission" date="2023-10" db="EMBL/GenBank/DDBJ databases">
        <title>Novel methanotroph of the genus Methylocapsa from a subarctic wetland.</title>
        <authorList>
            <person name="Belova S.E."/>
            <person name="Oshkin I.Y."/>
            <person name="Miroshnikov K."/>
            <person name="Dedysh S.N."/>
        </authorList>
    </citation>
    <scope>NUCLEOTIDE SEQUENCE [LARGE SCALE GENOMIC DNA]</scope>
    <source>
        <strain evidence="8 9">RX1</strain>
    </source>
</reference>
<feature type="transmembrane region" description="Helical" evidence="7">
    <location>
        <begin position="433"/>
        <end position="456"/>
    </location>
</feature>
<keyword evidence="3" id="KW-1003">Cell membrane</keyword>
<sequence length="502" mass="53881">MALAFGLKGGDRVSTVAEIGMEDLKRKTIRGGFAKLIGQAINFAVRFVFLMVVARLLDPADFGLVAMVTAVTGVYDLFSTGGLSSAAIQQATVTEEQISTLFWINMLIGVMLAVLCLLSAPLLAYFYHEPRLFWVTVVLAGGFVFTAAGAQHIAILQRHLRYVAQTAIEALTAVASAAVAIVLAIAGFGYWALVISAVVGPVVNTAALWAVVGWMPGMPRRNVGVRAMLHFGGTVTLNNLVVYIAYNSEKVLLGRFWGADALGLYGRANQLINIPTNQLNSAIGGVAFSALSRLQDDPIQFKNYFLKGYSLVIAMTAPITLFSAAFADDIILVVLGPKWTEAAVIFRLLTPTVLIFGIINPTAWLLLSVGLQRRSLAIALVIAPLCVTAYVIGLPYGPSGVALAYSIAMTLWLAPHILWCLKGTMVSPREFLLAMWPPIASAAVAAALAFAAQFYFAQWQSSLSRLLFGAFVMAVAYAGMLLFVMGRKSFYLGLLGQLRNPS</sequence>
<accession>A0ABZ0HVJ4</accession>
<protein>
    <submittedName>
        <fullName evidence="8">Lipopolysaccharide biosynthesis protein</fullName>
    </submittedName>
</protein>
<evidence type="ECO:0000256" key="1">
    <source>
        <dbReference type="ARBA" id="ARBA00004651"/>
    </source>
</evidence>
<evidence type="ECO:0000256" key="4">
    <source>
        <dbReference type="ARBA" id="ARBA00022692"/>
    </source>
</evidence>
<dbReference type="RefSeq" id="WP_407340837.1">
    <property type="nucleotide sequence ID" value="NZ_CP136862.1"/>
</dbReference>
<dbReference type="Proteomes" id="UP001626536">
    <property type="component" value="Chromosome"/>
</dbReference>
<feature type="transmembrane region" description="Helical" evidence="7">
    <location>
        <begin position="462"/>
        <end position="484"/>
    </location>
</feature>
<feature type="transmembrane region" description="Helical" evidence="7">
    <location>
        <begin position="227"/>
        <end position="246"/>
    </location>
</feature>
<evidence type="ECO:0000313" key="8">
    <source>
        <dbReference type="EMBL" id="WOJ91243.1"/>
    </source>
</evidence>
<feature type="transmembrane region" description="Helical" evidence="7">
    <location>
        <begin position="402"/>
        <end position="421"/>
    </location>
</feature>
<evidence type="ECO:0000256" key="5">
    <source>
        <dbReference type="ARBA" id="ARBA00022989"/>
    </source>
</evidence>
<keyword evidence="9" id="KW-1185">Reference proteome</keyword>
<dbReference type="EMBL" id="CP136862">
    <property type="protein sequence ID" value="WOJ91243.1"/>
    <property type="molecule type" value="Genomic_DNA"/>
</dbReference>
<dbReference type="PANTHER" id="PTHR30250:SF10">
    <property type="entry name" value="LIPOPOLYSACCHARIDE BIOSYNTHESIS PROTEIN WZXC"/>
    <property type="match status" value="1"/>
</dbReference>
<feature type="transmembrane region" description="Helical" evidence="7">
    <location>
        <begin position="36"/>
        <end position="57"/>
    </location>
</feature>
<name>A0ABZ0HVJ4_9HYPH</name>
<evidence type="ECO:0000256" key="3">
    <source>
        <dbReference type="ARBA" id="ARBA00022475"/>
    </source>
</evidence>
<dbReference type="CDD" id="cd13127">
    <property type="entry name" value="MATE_tuaB_like"/>
    <property type="match status" value="1"/>
</dbReference>
<evidence type="ECO:0000313" key="9">
    <source>
        <dbReference type="Proteomes" id="UP001626536"/>
    </source>
</evidence>
<keyword evidence="4 7" id="KW-0812">Transmembrane</keyword>
<evidence type="ECO:0000256" key="6">
    <source>
        <dbReference type="ARBA" id="ARBA00023136"/>
    </source>
</evidence>
<dbReference type="InterPro" id="IPR050833">
    <property type="entry name" value="Poly_Biosynth_Transport"/>
</dbReference>
<organism evidence="8 9">
    <name type="scientific">Methylocapsa polymorpha</name>
    <dbReference type="NCBI Taxonomy" id="3080828"/>
    <lineage>
        <taxon>Bacteria</taxon>
        <taxon>Pseudomonadati</taxon>
        <taxon>Pseudomonadota</taxon>
        <taxon>Alphaproteobacteria</taxon>
        <taxon>Hyphomicrobiales</taxon>
        <taxon>Beijerinckiaceae</taxon>
        <taxon>Methylocapsa</taxon>
    </lineage>
</organism>
<proteinExistence type="inferred from homology"/>
<feature type="transmembrane region" description="Helical" evidence="7">
    <location>
        <begin position="376"/>
        <end position="396"/>
    </location>
</feature>
<feature type="transmembrane region" description="Helical" evidence="7">
    <location>
        <begin position="191"/>
        <end position="215"/>
    </location>
</feature>
<feature type="transmembrane region" description="Helical" evidence="7">
    <location>
        <begin position="162"/>
        <end position="185"/>
    </location>
</feature>
<feature type="transmembrane region" description="Helical" evidence="7">
    <location>
        <begin position="345"/>
        <end position="367"/>
    </location>
</feature>
<dbReference type="Pfam" id="PF13440">
    <property type="entry name" value="Polysacc_synt_3"/>
    <property type="match status" value="1"/>
</dbReference>